<reference evidence="2 3" key="1">
    <citation type="submission" date="2016-04" db="EMBL/GenBank/DDBJ databases">
        <title>Chloroflexus islandicus sp. nov., a thermophilic filamentous anoxygenic phototrophic bacterium from geyser Strokkur (Iceland).</title>
        <authorList>
            <person name="Gaisin V.A."/>
            <person name="Kalashnikov A.M."/>
            <person name="Sukhacheva M.V."/>
            <person name="Grouzdev D.S."/>
            <person name="Ivanov T.M."/>
            <person name="Kuznetsov B."/>
            <person name="Gorlenko V.M."/>
        </authorList>
    </citation>
    <scope>NUCLEOTIDE SEQUENCE [LARGE SCALE GENOMIC DNA]</scope>
    <source>
        <strain evidence="3">isl-2</strain>
    </source>
</reference>
<dbReference type="PANTHER" id="PTHR42678:SF34">
    <property type="entry name" value="OS04G0183300 PROTEIN"/>
    <property type="match status" value="1"/>
</dbReference>
<accession>A0A178MF84</accession>
<evidence type="ECO:0000313" key="3">
    <source>
        <dbReference type="Proteomes" id="UP000078287"/>
    </source>
</evidence>
<dbReference type="Gene3D" id="3.90.1300.10">
    <property type="entry name" value="Amidase signature (AS) domain"/>
    <property type="match status" value="1"/>
</dbReference>
<evidence type="ECO:0000259" key="1">
    <source>
        <dbReference type="Pfam" id="PF01425"/>
    </source>
</evidence>
<dbReference type="Pfam" id="PF01425">
    <property type="entry name" value="Amidase"/>
    <property type="match status" value="1"/>
</dbReference>
<dbReference type="EMBL" id="LWQS01000038">
    <property type="protein sequence ID" value="OAN47233.1"/>
    <property type="molecule type" value="Genomic_DNA"/>
</dbReference>
<feature type="domain" description="Amidase" evidence="1">
    <location>
        <begin position="36"/>
        <end position="492"/>
    </location>
</feature>
<gene>
    <name evidence="2" type="ORF">A6A03_00365</name>
</gene>
<sequence>MTTNDPTSSIGAIAYEATIAELQAAMESGAISAEVLTMACLARIEALNRAGPCLNAVIEVSPSALETAIALDTERDARGPRSPLHGIPILLKDNIDTLDDTATTAGSLALLGSRPAAEATVAARLRAAGAVILGKANMSEWANFRSTSSSSGWSARGGQARNPHVLARSPCGSSSGSAIAVAASMCVAAIGTETDGSISCPSALCGVVGIKPTVGLTSRAGVIPISFTQDTVGPHARCVADAATVLGIIAGPDPRDPATAAAAGHVRPDYRTCLQADALRGARIGVLRSDRFAGFGRHVERALAAAVTAMAEAGAHIVDPVKLPEELLAFSEAELTVLLYEFKATLNRYLAERIPDPHAATPAPRSLAELIAFNEQHAERELFFFGQELLLQAAAVGDLDDPAYQQALASSRDEARKALDTVLYEQQLDALIAPATGLAWPIDLIGGDRYLGGSSSLPARAGYPMVTVPAGMAFGLPVGINFIGGAWSEPMLIRLAYAFEQATRFRQPPAYRERIVGDD</sequence>
<dbReference type="NCBIfam" id="NF006006">
    <property type="entry name" value="PRK08137.1"/>
    <property type="match status" value="1"/>
</dbReference>
<dbReference type="SUPFAM" id="SSF75304">
    <property type="entry name" value="Amidase signature (AS) enzymes"/>
    <property type="match status" value="1"/>
</dbReference>
<comment type="caution">
    <text evidence="2">The sequence shown here is derived from an EMBL/GenBank/DDBJ whole genome shotgun (WGS) entry which is preliminary data.</text>
</comment>
<name>A0A178MF84_9CHLR</name>
<dbReference type="OrthoDB" id="9811471at2"/>
<organism evidence="2 3">
    <name type="scientific">Chloroflexus islandicus</name>
    <dbReference type="NCBI Taxonomy" id="1707952"/>
    <lineage>
        <taxon>Bacteria</taxon>
        <taxon>Bacillati</taxon>
        <taxon>Chloroflexota</taxon>
        <taxon>Chloroflexia</taxon>
        <taxon>Chloroflexales</taxon>
        <taxon>Chloroflexineae</taxon>
        <taxon>Chloroflexaceae</taxon>
        <taxon>Chloroflexus</taxon>
    </lineage>
</organism>
<dbReference type="InterPro" id="IPR023631">
    <property type="entry name" value="Amidase_dom"/>
</dbReference>
<protein>
    <submittedName>
        <fullName evidence="2">Amidase</fullName>
    </submittedName>
</protein>
<dbReference type="Proteomes" id="UP000078287">
    <property type="component" value="Unassembled WGS sequence"/>
</dbReference>
<evidence type="ECO:0000313" key="2">
    <source>
        <dbReference type="EMBL" id="OAN47233.1"/>
    </source>
</evidence>
<dbReference type="STRING" id="1707952.A6A03_00365"/>
<dbReference type="AlphaFoldDB" id="A0A178MF84"/>
<keyword evidence="3" id="KW-1185">Reference proteome</keyword>
<proteinExistence type="predicted"/>
<dbReference type="InterPro" id="IPR036928">
    <property type="entry name" value="AS_sf"/>
</dbReference>
<dbReference type="PANTHER" id="PTHR42678">
    <property type="entry name" value="AMIDASE"/>
    <property type="match status" value="1"/>
</dbReference>